<dbReference type="EMBL" id="CAKLBY020000003">
    <property type="protein sequence ID" value="CAK7891649.1"/>
    <property type="molecule type" value="Genomic_DNA"/>
</dbReference>
<dbReference type="InterPro" id="IPR001229">
    <property type="entry name" value="Jacalin-like_lectin_dom"/>
</dbReference>
<keyword evidence="1" id="KW-0732">Signal</keyword>
<dbReference type="Pfam" id="PF01419">
    <property type="entry name" value="Jacalin"/>
    <property type="match status" value="1"/>
</dbReference>
<protein>
    <recommendedName>
        <fullName evidence="2">Jacalin-type lectin domain-containing protein</fullName>
    </recommendedName>
</protein>
<dbReference type="SMART" id="SM00915">
    <property type="entry name" value="Jacalin"/>
    <property type="match status" value="1"/>
</dbReference>
<dbReference type="Gene3D" id="2.100.10.30">
    <property type="entry name" value="Jacalin-like lectin domain"/>
    <property type="match status" value="1"/>
</dbReference>
<proteinExistence type="predicted"/>
<dbReference type="EMBL" id="CAKLBY020000264">
    <property type="protein sequence ID" value="CAK7941561.1"/>
    <property type="molecule type" value="Genomic_DNA"/>
</dbReference>
<dbReference type="AlphaFoldDB" id="A0AAV1V4M5"/>
<dbReference type="Proteomes" id="UP001162060">
    <property type="component" value="Unassembled WGS sequence"/>
</dbReference>
<evidence type="ECO:0000313" key="3">
    <source>
        <dbReference type="EMBL" id="CAK7891649.1"/>
    </source>
</evidence>
<reference evidence="4" key="1">
    <citation type="submission" date="2024-01" db="EMBL/GenBank/DDBJ databases">
        <authorList>
            <person name="Webb A."/>
        </authorList>
    </citation>
    <scope>NUCLEOTIDE SEQUENCE</scope>
    <source>
        <strain evidence="4">Pm1</strain>
    </source>
</reference>
<sequence>MGPCPFLNVVAVVVLFLVVRATASYNDIQLSKSFGKSTRGDAFSDISKVTLATRLSAVTLRGNERVDQVTLRTSSPREQTWTHGGSGGTDDTLLLTPNEYITSMEVHSEDKLFRRERVVYLKLSTNLGHSIAKGSTTKHATVVRAPEGFQLSGFFGRAAGEVFTIGAIWTRINATYLNLTDDMGTEWYGKKIRNWVGPTIGDALDSACYRKVHPLSRDNRCPRGYAKTATNCIVECPLAYPVQCHLECIPQNDDCLIEIAQKAVSVVAVFFNAATVGLFGEVKAAYKSAHRTYLCAAGMVSVLKSLIYYLRFRKMTDPAGTVEELLAVAYQSDVVLVDLPIAVCTCLGLPVAYKVRVAGVVIVVVENVIKQAIINGDLVLSSARNVIAFLTNVSLISWTNAKVMAEFQDFLDSNSTCGYQIKSLTDRVSNFVHKVRKKISGVTNADIRVMISRSPLVQNTVPVVTNNCMHEVLGDKTIEAAFQTRDLLRKTMGVIIDQLIETNTTDMGASVAKDETMVGSLNLGLVVLSGLDITGILWMASQFVQPTCGPTSFIGDIDDGTLFDALGLTTKNGAFIGSYGDWTKEGDGMMVLHFASSDTKDVKVIIHSGGVRVAVVKVPSQGSLTWSATIAQLQDKTLYIDRWRNNMVGIPVSSGGSLLLWVPRSSKGGHLELNVHINST</sequence>
<dbReference type="InterPro" id="IPR036404">
    <property type="entry name" value="Jacalin-like_lectin_dom_sf"/>
</dbReference>
<dbReference type="PROSITE" id="PS51752">
    <property type="entry name" value="JACALIN_LECTIN"/>
    <property type="match status" value="1"/>
</dbReference>
<accession>A0AAV1V4M5</accession>
<comment type="caution">
    <text evidence="4">The sequence shown here is derived from an EMBL/GenBank/DDBJ whole genome shotgun (WGS) entry which is preliminary data.</text>
</comment>
<organism evidence="4 5">
    <name type="scientific">Peronospora matthiolae</name>
    <dbReference type="NCBI Taxonomy" id="2874970"/>
    <lineage>
        <taxon>Eukaryota</taxon>
        <taxon>Sar</taxon>
        <taxon>Stramenopiles</taxon>
        <taxon>Oomycota</taxon>
        <taxon>Peronosporomycetes</taxon>
        <taxon>Peronosporales</taxon>
        <taxon>Peronosporaceae</taxon>
        <taxon>Peronospora</taxon>
    </lineage>
</organism>
<evidence type="ECO:0000256" key="1">
    <source>
        <dbReference type="SAM" id="SignalP"/>
    </source>
</evidence>
<feature type="domain" description="Jacalin-type lectin" evidence="2">
    <location>
        <begin position="28"/>
        <end position="171"/>
    </location>
</feature>
<evidence type="ECO:0000259" key="2">
    <source>
        <dbReference type="PROSITE" id="PS51752"/>
    </source>
</evidence>
<evidence type="ECO:0000313" key="4">
    <source>
        <dbReference type="EMBL" id="CAK7941561.1"/>
    </source>
</evidence>
<feature type="signal peptide" evidence="1">
    <location>
        <begin position="1"/>
        <end position="23"/>
    </location>
</feature>
<name>A0AAV1V4M5_9STRA</name>
<evidence type="ECO:0000313" key="5">
    <source>
        <dbReference type="Proteomes" id="UP001162060"/>
    </source>
</evidence>
<gene>
    <name evidence="3" type="ORF">PM001_LOCUS237</name>
    <name evidence="4" type="ORF">PM001_LOCUS26711</name>
</gene>
<feature type="chain" id="PRO_5044714183" description="Jacalin-type lectin domain-containing protein" evidence="1">
    <location>
        <begin position="24"/>
        <end position="680"/>
    </location>
</feature>
<dbReference type="SUPFAM" id="SSF51101">
    <property type="entry name" value="Mannose-binding lectins"/>
    <property type="match status" value="1"/>
</dbReference>